<dbReference type="EMBL" id="CM037624">
    <property type="protein sequence ID" value="KAH8010518.1"/>
    <property type="molecule type" value="Genomic_DNA"/>
</dbReference>
<sequence length="87" mass="9545">MEPKGGGGGFRASHQPLLGQAWLGALHCPQPPSLAWSPEAMVEFCRFLPDYISGDFDSIRPEVKEYYKGQCVQAWNGDVLGMLDTGM</sequence>
<reference evidence="1" key="1">
    <citation type="submission" date="2021-08" db="EMBL/GenBank/DDBJ databases">
        <title>The first chromosome-level gecko genome reveals the dynamic sex chromosomes of Neotropical dwarf geckos (Sphaerodactylidae: Sphaerodactylus).</title>
        <authorList>
            <person name="Pinto B.J."/>
            <person name="Keating S.E."/>
            <person name="Gamble T."/>
        </authorList>
    </citation>
    <scope>NUCLEOTIDE SEQUENCE</scope>
    <source>
        <strain evidence="1">TG3544</strain>
    </source>
</reference>
<protein>
    <submittedName>
        <fullName evidence="1">Uncharacterized protein</fullName>
    </submittedName>
</protein>
<comment type="caution">
    <text evidence="1">The sequence shown here is derived from an EMBL/GenBank/DDBJ whole genome shotgun (WGS) entry which is preliminary data.</text>
</comment>
<accession>A0ACB8FTM1</accession>
<keyword evidence="2" id="KW-1185">Reference proteome</keyword>
<organism evidence="1 2">
    <name type="scientific">Sphaerodactylus townsendi</name>
    <dbReference type="NCBI Taxonomy" id="933632"/>
    <lineage>
        <taxon>Eukaryota</taxon>
        <taxon>Metazoa</taxon>
        <taxon>Chordata</taxon>
        <taxon>Craniata</taxon>
        <taxon>Vertebrata</taxon>
        <taxon>Euteleostomi</taxon>
        <taxon>Lepidosauria</taxon>
        <taxon>Squamata</taxon>
        <taxon>Bifurcata</taxon>
        <taxon>Gekkota</taxon>
        <taxon>Sphaerodactylidae</taxon>
        <taxon>Sphaerodactylus</taxon>
    </lineage>
</organism>
<evidence type="ECO:0000313" key="2">
    <source>
        <dbReference type="Proteomes" id="UP000827872"/>
    </source>
</evidence>
<gene>
    <name evidence="1" type="ORF">K3G42_006319</name>
</gene>
<name>A0ACB8FTM1_9SAUR</name>
<dbReference type="Proteomes" id="UP000827872">
    <property type="component" value="Linkage Group LG11"/>
</dbReference>
<evidence type="ECO:0000313" key="1">
    <source>
        <dbReference type="EMBL" id="KAH8010518.1"/>
    </source>
</evidence>
<proteinExistence type="predicted"/>